<dbReference type="InterPro" id="IPR029044">
    <property type="entry name" value="Nucleotide-diphossugar_trans"/>
</dbReference>
<dbReference type="GO" id="GO:0008918">
    <property type="term" value="F:lipopolysaccharide 3-alpha-galactosyltransferase activity"/>
    <property type="evidence" value="ECO:0007669"/>
    <property type="project" value="InterPro"/>
</dbReference>
<dbReference type="CDD" id="cd04194">
    <property type="entry name" value="GT8_A4GalT_like"/>
    <property type="match status" value="1"/>
</dbReference>
<evidence type="ECO:0000256" key="1">
    <source>
        <dbReference type="ARBA" id="ARBA00001946"/>
    </source>
</evidence>
<evidence type="ECO:0000256" key="8">
    <source>
        <dbReference type="ARBA" id="ARBA00022985"/>
    </source>
</evidence>
<evidence type="ECO:0000256" key="7">
    <source>
        <dbReference type="ARBA" id="ARBA00022842"/>
    </source>
</evidence>
<keyword evidence="7" id="KW-0460">Magnesium</keyword>
<evidence type="ECO:0000256" key="4">
    <source>
        <dbReference type="ARBA" id="ARBA00022676"/>
    </source>
</evidence>
<reference evidence="9" key="1">
    <citation type="submission" date="2022-03" db="EMBL/GenBank/DDBJ databases">
        <title>ESBL-producing Moellerella wisconsensis and Escherichia marmotae isolated from wild game meat.</title>
        <authorList>
            <person name="Biggel M."/>
        </authorList>
    </citation>
    <scope>NUCLEOTIDE SEQUENCE</scope>
    <source>
        <strain evidence="9">W51</strain>
    </source>
</reference>
<dbReference type="AlphaFoldDB" id="A0A9Q8Q2X8"/>
<proteinExistence type="inferred from homology"/>
<accession>A0A9Q8Q2X8</accession>
<dbReference type="Proteomes" id="UP000829116">
    <property type="component" value="Chromosome"/>
</dbReference>
<evidence type="ECO:0000313" key="9">
    <source>
        <dbReference type="EMBL" id="UNH30718.1"/>
    </source>
</evidence>
<dbReference type="Gene3D" id="3.90.550.10">
    <property type="entry name" value="Spore Coat Polysaccharide Biosynthesis Protein SpsA, Chain A"/>
    <property type="match status" value="1"/>
</dbReference>
<keyword evidence="4" id="KW-0328">Glycosyltransferase</keyword>
<evidence type="ECO:0000313" key="10">
    <source>
        <dbReference type="Proteomes" id="UP000829116"/>
    </source>
</evidence>
<sequence>MNNLIVNEKTLNQREDNRTCDALNVIYGVDENYQLGAGVSAVSLLINNIDVNFRFHFFLERCSSDFLEKLTEASKKFNTEIIIYEINSESIDNLPKNSTWSSAMYFRLLAFDFLSSKYKSALYLDADIICNGFINLNNDSISVKTCAAVADNEIVRKKSSIRLGVDGLEKTYFNSGVLFVNLQRWKERAITEQCISMLSSIDAKNKYKYPDQDVLNIILRNDISLMAKKYNTIFTLKNELNDKTHKKYLSVITSDTVFIHYTGITKPWNKWANYPSSSPFYKALYMSPWDESYLKPAIRMIELKKEYKHLFKQNKWFSGFLSGTKYSFYKLKNKFS</sequence>
<comment type="cofactor">
    <cofactor evidence="1">
        <name>Mg(2+)</name>
        <dbReference type="ChEBI" id="CHEBI:18420"/>
    </cofactor>
</comment>
<keyword evidence="5" id="KW-0808">Transferase</keyword>
<name>A0A9Q8Q2X8_9GAMM</name>
<dbReference type="Pfam" id="PF01501">
    <property type="entry name" value="Glyco_transf_8"/>
    <property type="match status" value="1"/>
</dbReference>
<dbReference type="InterPro" id="IPR050748">
    <property type="entry name" value="Glycosyltrans_8_dom-fam"/>
</dbReference>
<evidence type="ECO:0000256" key="3">
    <source>
        <dbReference type="ARBA" id="ARBA00006351"/>
    </source>
</evidence>
<evidence type="ECO:0000256" key="5">
    <source>
        <dbReference type="ARBA" id="ARBA00022679"/>
    </source>
</evidence>
<comment type="similarity">
    <text evidence="3">Belongs to the glycosyltransferase 8 family.</text>
</comment>
<keyword evidence="6" id="KW-0479">Metal-binding</keyword>
<dbReference type="RefSeq" id="WP_047255856.1">
    <property type="nucleotide sequence ID" value="NZ_CAWMFK010000008.1"/>
</dbReference>
<dbReference type="GO" id="GO:0046872">
    <property type="term" value="F:metal ion binding"/>
    <property type="evidence" value="ECO:0007669"/>
    <property type="project" value="UniProtKB-KW"/>
</dbReference>
<evidence type="ECO:0000256" key="6">
    <source>
        <dbReference type="ARBA" id="ARBA00022723"/>
    </source>
</evidence>
<dbReference type="PANTHER" id="PTHR13778:SF64">
    <property type="entry name" value="LIPOPOLYSACCHARIDE 1,2-GLUCOSYLTRANSFERASE"/>
    <property type="match status" value="1"/>
</dbReference>
<gene>
    <name evidence="9" type="ORF">MNY72_15690</name>
</gene>
<keyword evidence="8" id="KW-0448">Lipopolysaccharide biosynthesis</keyword>
<dbReference type="InterPro" id="IPR013645">
    <property type="entry name" value="Glyco_transf_8N"/>
</dbReference>
<dbReference type="EMBL" id="CP093245">
    <property type="protein sequence ID" value="UNH30718.1"/>
    <property type="molecule type" value="Genomic_DNA"/>
</dbReference>
<dbReference type="PANTHER" id="PTHR13778">
    <property type="entry name" value="GLYCOSYLTRANSFERASE 8 DOMAIN-CONTAINING PROTEIN"/>
    <property type="match status" value="1"/>
</dbReference>
<protein>
    <submittedName>
        <fullName evidence="9">Lipopolysaccharide 1,2-glucosyltransferase</fullName>
    </submittedName>
</protein>
<dbReference type="Pfam" id="PF08437">
    <property type="entry name" value="Glyco_transf_8C"/>
    <property type="match status" value="1"/>
</dbReference>
<dbReference type="SUPFAM" id="SSF53448">
    <property type="entry name" value="Nucleotide-diphospho-sugar transferases"/>
    <property type="match status" value="1"/>
</dbReference>
<comment type="pathway">
    <text evidence="2">Bacterial outer membrane biogenesis; LPS core biosynthesis.</text>
</comment>
<organism evidence="9 10">
    <name type="scientific">Moellerella wisconsensis</name>
    <dbReference type="NCBI Taxonomy" id="158849"/>
    <lineage>
        <taxon>Bacteria</taxon>
        <taxon>Pseudomonadati</taxon>
        <taxon>Pseudomonadota</taxon>
        <taxon>Gammaproteobacteria</taxon>
        <taxon>Enterobacterales</taxon>
        <taxon>Morganellaceae</taxon>
        <taxon>Moellerella</taxon>
    </lineage>
</organism>
<evidence type="ECO:0000256" key="2">
    <source>
        <dbReference type="ARBA" id="ARBA00004713"/>
    </source>
</evidence>
<dbReference type="InterPro" id="IPR002495">
    <property type="entry name" value="Glyco_trans_8"/>
</dbReference>